<feature type="transmembrane region" description="Helical" evidence="8">
    <location>
        <begin position="140"/>
        <end position="162"/>
    </location>
</feature>
<protein>
    <submittedName>
        <fullName evidence="11">ATP-binding cassette subfamily C protein CydC</fullName>
    </submittedName>
</protein>
<dbReference type="SUPFAM" id="SSF52540">
    <property type="entry name" value="P-loop containing nucleoside triphosphate hydrolases"/>
    <property type="match status" value="1"/>
</dbReference>
<keyword evidence="6 8" id="KW-1133">Transmembrane helix</keyword>
<sequence>MITLWRDFRPIVRLFLAERRSMLLAGALLAAATVLAGTALLGLSGWFITATAIAGLSSATAFVFDVFAPSAGIRFLALARTAARYGERLTTHDATLGVLAGLREKLFRGWARPDAASLLLRRPSKLLFRLTADIDALDSLYLRILVPGVVALFSALTVSLALGLMHPLFGLSVALWLLLTGLGIPFVAARFSIAAARRRAHALEALRSRVIDLVAGQTDLIMAGQVSAHCNGIGSADDRLANADDALNRVEMGVTFGFGVAATVLLAGTLVAVAVLAQADLIGAPVAALGILLALAALEPFAGLRRGALELGRTILAARRIGGNWEDAPSPALPSPPPDGTASRLETVTAFHHGAFAPALTEVSLELAKGERVALIGASGAGKSTLLALMAGELAPATGFVLCEPSTRLIQKTELFQDNLRENLRLADLEATDERLWEVLTVAGLAEHVRTLPAKLDARLGEGGLGFSGGQLRRLALARLLLRDTGMWLLDEPTEGLDGETARDVLQRLKQTAADRTVLIATHIRREAELANRLLIMKQGQIIASLHRGQAEFDAALAALRPD</sequence>
<feature type="transmembrane region" description="Helical" evidence="8">
    <location>
        <begin position="282"/>
        <end position="304"/>
    </location>
</feature>
<dbReference type="Pfam" id="PF00005">
    <property type="entry name" value="ABC_tran"/>
    <property type="match status" value="1"/>
</dbReference>
<evidence type="ECO:0000256" key="6">
    <source>
        <dbReference type="ARBA" id="ARBA00022989"/>
    </source>
</evidence>
<dbReference type="Gene3D" id="3.40.50.300">
    <property type="entry name" value="P-loop containing nucleotide triphosphate hydrolases"/>
    <property type="match status" value="1"/>
</dbReference>
<keyword evidence="7 8" id="KW-0472">Membrane</keyword>
<reference evidence="11 12" key="1">
    <citation type="submission" date="2020-07" db="EMBL/GenBank/DDBJ databases">
        <title>Genomic Encyclopedia of Type Strains, Phase IV (KMG-V): Genome sequencing to study the core and pangenomes of soil and plant-associated prokaryotes.</title>
        <authorList>
            <person name="Whitman W."/>
        </authorList>
    </citation>
    <scope>NUCLEOTIDE SEQUENCE [LARGE SCALE GENOMIC DNA]</scope>
    <source>
        <strain evidence="11 12">AN3</strain>
    </source>
</reference>
<dbReference type="InterPro" id="IPR027417">
    <property type="entry name" value="P-loop_NTPase"/>
</dbReference>
<evidence type="ECO:0000256" key="3">
    <source>
        <dbReference type="ARBA" id="ARBA00022692"/>
    </source>
</evidence>
<dbReference type="RefSeq" id="WP_182552503.1">
    <property type="nucleotide sequence ID" value="NZ_JACGXN010000018.1"/>
</dbReference>
<dbReference type="PANTHER" id="PTHR24221:SF654">
    <property type="entry name" value="ATP-BINDING CASSETTE SUB-FAMILY B MEMBER 6"/>
    <property type="match status" value="1"/>
</dbReference>
<dbReference type="AlphaFoldDB" id="A0A839ESY9"/>
<evidence type="ECO:0000259" key="10">
    <source>
        <dbReference type="PROSITE" id="PS50929"/>
    </source>
</evidence>
<dbReference type="InterPro" id="IPR003439">
    <property type="entry name" value="ABC_transporter-like_ATP-bd"/>
</dbReference>
<organism evidence="11 12">
    <name type="scientific">Phyllobacterium myrsinacearum</name>
    <dbReference type="NCBI Taxonomy" id="28101"/>
    <lineage>
        <taxon>Bacteria</taxon>
        <taxon>Pseudomonadati</taxon>
        <taxon>Pseudomonadota</taxon>
        <taxon>Alphaproteobacteria</taxon>
        <taxon>Hyphomicrobiales</taxon>
        <taxon>Phyllobacteriaceae</taxon>
        <taxon>Phyllobacterium</taxon>
    </lineage>
</organism>
<accession>A0A839ESY9</accession>
<feature type="transmembrane region" description="Helical" evidence="8">
    <location>
        <begin position="46"/>
        <end position="68"/>
    </location>
</feature>
<dbReference type="Proteomes" id="UP000549052">
    <property type="component" value="Unassembled WGS sequence"/>
</dbReference>
<comment type="caution">
    <text evidence="11">The sequence shown here is derived from an EMBL/GenBank/DDBJ whole genome shotgun (WGS) entry which is preliminary data.</text>
</comment>
<dbReference type="InterPro" id="IPR003593">
    <property type="entry name" value="AAA+_ATPase"/>
</dbReference>
<keyword evidence="12" id="KW-1185">Reference proteome</keyword>
<feature type="domain" description="ABC transmembrane type-1" evidence="10">
    <location>
        <begin position="24"/>
        <end position="313"/>
    </location>
</feature>
<evidence type="ECO:0000256" key="7">
    <source>
        <dbReference type="ARBA" id="ARBA00023136"/>
    </source>
</evidence>
<dbReference type="GO" id="GO:0140359">
    <property type="term" value="F:ABC-type transporter activity"/>
    <property type="evidence" value="ECO:0007669"/>
    <property type="project" value="InterPro"/>
</dbReference>
<feature type="domain" description="ABC transporter" evidence="9">
    <location>
        <begin position="343"/>
        <end position="559"/>
    </location>
</feature>
<dbReference type="EMBL" id="JACGXN010000018">
    <property type="protein sequence ID" value="MBA8881902.1"/>
    <property type="molecule type" value="Genomic_DNA"/>
</dbReference>
<proteinExistence type="inferred from homology"/>
<dbReference type="GO" id="GO:0016887">
    <property type="term" value="F:ATP hydrolysis activity"/>
    <property type="evidence" value="ECO:0007669"/>
    <property type="project" value="InterPro"/>
</dbReference>
<dbReference type="InterPro" id="IPR017871">
    <property type="entry name" value="ABC_transporter-like_CS"/>
</dbReference>
<evidence type="ECO:0000256" key="5">
    <source>
        <dbReference type="ARBA" id="ARBA00022840"/>
    </source>
</evidence>
<feature type="transmembrane region" description="Helical" evidence="8">
    <location>
        <begin position="168"/>
        <end position="189"/>
    </location>
</feature>
<dbReference type="GO" id="GO:0005524">
    <property type="term" value="F:ATP binding"/>
    <property type="evidence" value="ECO:0007669"/>
    <property type="project" value="UniProtKB-KW"/>
</dbReference>
<keyword evidence="4" id="KW-0547">Nucleotide-binding</keyword>
<dbReference type="PROSITE" id="PS50893">
    <property type="entry name" value="ABC_TRANSPORTER_2"/>
    <property type="match status" value="1"/>
</dbReference>
<gene>
    <name evidence="11" type="ORF">FHW16_005649</name>
</gene>
<dbReference type="InterPro" id="IPR036640">
    <property type="entry name" value="ABC1_TM_sf"/>
</dbReference>
<dbReference type="InterPro" id="IPR039421">
    <property type="entry name" value="Type_1_exporter"/>
</dbReference>
<dbReference type="SUPFAM" id="SSF90123">
    <property type="entry name" value="ABC transporter transmembrane region"/>
    <property type="match status" value="1"/>
</dbReference>
<feature type="transmembrane region" description="Helical" evidence="8">
    <location>
        <begin position="256"/>
        <end position="276"/>
    </location>
</feature>
<dbReference type="PANTHER" id="PTHR24221">
    <property type="entry name" value="ATP-BINDING CASSETTE SUB-FAMILY B"/>
    <property type="match status" value="1"/>
</dbReference>
<keyword evidence="3 8" id="KW-0812">Transmembrane</keyword>
<evidence type="ECO:0000259" key="9">
    <source>
        <dbReference type="PROSITE" id="PS50893"/>
    </source>
</evidence>
<evidence type="ECO:0000256" key="2">
    <source>
        <dbReference type="ARBA" id="ARBA00005417"/>
    </source>
</evidence>
<dbReference type="GO" id="GO:0005886">
    <property type="term" value="C:plasma membrane"/>
    <property type="evidence" value="ECO:0007669"/>
    <property type="project" value="UniProtKB-SubCell"/>
</dbReference>
<comment type="similarity">
    <text evidence="2">Belongs to the ABC transporter superfamily.</text>
</comment>
<name>A0A839ESY9_9HYPH</name>
<dbReference type="PROSITE" id="PS00211">
    <property type="entry name" value="ABC_TRANSPORTER_1"/>
    <property type="match status" value="1"/>
</dbReference>
<comment type="subcellular location">
    <subcellularLocation>
        <location evidence="1">Cell membrane</location>
        <topology evidence="1">Multi-pass membrane protein</topology>
    </subcellularLocation>
</comment>
<evidence type="ECO:0000313" key="11">
    <source>
        <dbReference type="EMBL" id="MBA8881902.1"/>
    </source>
</evidence>
<evidence type="ECO:0000313" key="12">
    <source>
        <dbReference type="Proteomes" id="UP000549052"/>
    </source>
</evidence>
<evidence type="ECO:0000256" key="1">
    <source>
        <dbReference type="ARBA" id="ARBA00004651"/>
    </source>
</evidence>
<keyword evidence="5 11" id="KW-0067">ATP-binding</keyword>
<dbReference type="GO" id="GO:0034040">
    <property type="term" value="F:ATPase-coupled lipid transmembrane transporter activity"/>
    <property type="evidence" value="ECO:0007669"/>
    <property type="project" value="TreeGrafter"/>
</dbReference>
<dbReference type="SMART" id="SM00382">
    <property type="entry name" value="AAA"/>
    <property type="match status" value="1"/>
</dbReference>
<dbReference type="InterPro" id="IPR011527">
    <property type="entry name" value="ABC1_TM_dom"/>
</dbReference>
<dbReference type="PROSITE" id="PS50929">
    <property type="entry name" value="ABC_TM1F"/>
    <property type="match status" value="1"/>
</dbReference>
<evidence type="ECO:0000256" key="4">
    <source>
        <dbReference type="ARBA" id="ARBA00022741"/>
    </source>
</evidence>
<dbReference type="Gene3D" id="1.20.1560.10">
    <property type="entry name" value="ABC transporter type 1, transmembrane domain"/>
    <property type="match status" value="1"/>
</dbReference>
<evidence type="ECO:0000256" key="8">
    <source>
        <dbReference type="SAM" id="Phobius"/>
    </source>
</evidence>